<dbReference type="SUPFAM" id="SSF82771">
    <property type="entry name" value="GIY-YIG endonuclease"/>
    <property type="match status" value="1"/>
</dbReference>
<accession>A0A974HHP5</accession>
<evidence type="ECO:0000313" key="3">
    <source>
        <dbReference type="Proteomes" id="UP000694892"/>
    </source>
</evidence>
<dbReference type="Gene3D" id="3.40.1440.10">
    <property type="entry name" value="GIY-YIG endonuclease"/>
    <property type="match status" value="1"/>
</dbReference>
<proteinExistence type="predicted"/>
<sequence>MVPSSPSIAFSCSCAKCLRNTNFLTNLLTSINTSNTPNSNLSKDFECSVTHETFQIRSYINCNTSGVVYLITCKKCRVQYVGCTMRSLKSRIREHLNTIRSGSDSTPVSRHFRSCNDGDLRFVSVQGIERVTLGPRGGDLQAKLLKAEAKWILKLCTRQPRGLNSVFDISCYF</sequence>
<feature type="domain" description="GIY-YIG" evidence="1">
    <location>
        <begin position="64"/>
        <end position="164"/>
    </location>
</feature>
<evidence type="ECO:0000313" key="2">
    <source>
        <dbReference type="EMBL" id="OCT78335.1"/>
    </source>
</evidence>
<dbReference type="InterPro" id="IPR035901">
    <property type="entry name" value="GIY-YIG_endonuc_sf"/>
</dbReference>
<gene>
    <name evidence="2" type="ORF">XELAEV_18029444mg</name>
</gene>
<dbReference type="PANTHER" id="PTHR21301">
    <property type="entry name" value="REVERSE TRANSCRIPTASE"/>
    <property type="match status" value="1"/>
</dbReference>
<protein>
    <recommendedName>
        <fullName evidence="1">GIY-YIG domain-containing protein</fullName>
    </recommendedName>
</protein>
<dbReference type="PROSITE" id="PS50164">
    <property type="entry name" value="GIY_YIG"/>
    <property type="match status" value="1"/>
</dbReference>
<dbReference type="Pfam" id="PF01541">
    <property type="entry name" value="GIY-YIG"/>
    <property type="match status" value="1"/>
</dbReference>
<reference evidence="3" key="1">
    <citation type="journal article" date="2016" name="Nature">
        <title>Genome evolution in the allotetraploid frog Xenopus laevis.</title>
        <authorList>
            <person name="Session A.M."/>
            <person name="Uno Y."/>
            <person name="Kwon T."/>
            <person name="Chapman J.A."/>
            <person name="Toyoda A."/>
            <person name="Takahashi S."/>
            <person name="Fukui A."/>
            <person name="Hikosaka A."/>
            <person name="Suzuki A."/>
            <person name="Kondo M."/>
            <person name="van Heeringen S.J."/>
            <person name="Quigley I."/>
            <person name="Heinz S."/>
            <person name="Ogino H."/>
            <person name="Ochi H."/>
            <person name="Hellsten U."/>
            <person name="Lyons J.B."/>
            <person name="Simakov O."/>
            <person name="Putnam N."/>
            <person name="Stites J."/>
            <person name="Kuroki Y."/>
            <person name="Tanaka T."/>
            <person name="Michiue T."/>
            <person name="Watanabe M."/>
            <person name="Bogdanovic O."/>
            <person name="Lister R."/>
            <person name="Georgiou G."/>
            <person name="Paranjpe S.S."/>
            <person name="van Kruijsbergen I."/>
            <person name="Shu S."/>
            <person name="Carlson J."/>
            <person name="Kinoshita T."/>
            <person name="Ohta Y."/>
            <person name="Mawaribuchi S."/>
            <person name="Jenkins J."/>
            <person name="Grimwood J."/>
            <person name="Schmutz J."/>
            <person name="Mitros T."/>
            <person name="Mozaffari S.V."/>
            <person name="Suzuki Y."/>
            <person name="Haramoto Y."/>
            <person name="Yamamoto T.S."/>
            <person name="Takagi C."/>
            <person name="Heald R."/>
            <person name="Miller K."/>
            <person name="Haudenschild C."/>
            <person name="Kitzman J."/>
            <person name="Nakayama T."/>
            <person name="Izutsu Y."/>
            <person name="Robert J."/>
            <person name="Fortriede J."/>
            <person name="Burns K."/>
            <person name="Lotay V."/>
            <person name="Karimi K."/>
            <person name="Yasuoka Y."/>
            <person name="Dichmann D.S."/>
            <person name="Flajnik M.F."/>
            <person name="Houston D.W."/>
            <person name="Shendure J."/>
            <person name="DuPasquier L."/>
            <person name="Vize P.D."/>
            <person name="Zorn A.M."/>
            <person name="Ito M."/>
            <person name="Marcotte E.M."/>
            <person name="Wallingford J.B."/>
            <person name="Ito Y."/>
            <person name="Asashima M."/>
            <person name="Ueno N."/>
            <person name="Matsuda Y."/>
            <person name="Veenstra G.J."/>
            <person name="Fujiyama A."/>
            <person name="Harland R.M."/>
            <person name="Taira M."/>
            <person name="Rokhsar D.S."/>
        </authorList>
    </citation>
    <scope>NUCLEOTIDE SEQUENCE [LARGE SCALE GENOMIC DNA]</scope>
    <source>
        <strain evidence="3">J</strain>
    </source>
</reference>
<dbReference type="PANTHER" id="PTHR21301:SF13">
    <property type="match status" value="1"/>
</dbReference>
<dbReference type="InterPro" id="IPR000305">
    <property type="entry name" value="GIY-YIG_endonuc"/>
</dbReference>
<dbReference type="Proteomes" id="UP000694892">
    <property type="component" value="Chromosome 5S"/>
</dbReference>
<name>A0A974HHP5_XENLA</name>
<dbReference type="CDD" id="cd10442">
    <property type="entry name" value="GIY-YIG_PLEs"/>
    <property type="match status" value="1"/>
</dbReference>
<dbReference type="EMBL" id="CM004475">
    <property type="protein sequence ID" value="OCT78335.1"/>
    <property type="molecule type" value="Genomic_DNA"/>
</dbReference>
<dbReference type="AlphaFoldDB" id="A0A974HHP5"/>
<organism evidence="2 3">
    <name type="scientific">Xenopus laevis</name>
    <name type="common">African clawed frog</name>
    <dbReference type="NCBI Taxonomy" id="8355"/>
    <lineage>
        <taxon>Eukaryota</taxon>
        <taxon>Metazoa</taxon>
        <taxon>Chordata</taxon>
        <taxon>Craniata</taxon>
        <taxon>Vertebrata</taxon>
        <taxon>Euteleostomi</taxon>
        <taxon>Amphibia</taxon>
        <taxon>Batrachia</taxon>
        <taxon>Anura</taxon>
        <taxon>Pipoidea</taxon>
        <taxon>Pipidae</taxon>
        <taxon>Xenopodinae</taxon>
        <taxon>Xenopus</taxon>
        <taxon>Xenopus</taxon>
    </lineage>
</organism>
<evidence type="ECO:0000259" key="1">
    <source>
        <dbReference type="PROSITE" id="PS50164"/>
    </source>
</evidence>